<evidence type="ECO:0000313" key="4">
    <source>
        <dbReference type="Proteomes" id="UP000193978"/>
    </source>
</evidence>
<accession>A0A1W6N0A0</accession>
<keyword evidence="1" id="KW-0472">Membrane</keyword>
<sequence>MRSSSGEHFLALDHVRALAAFMVFSWHFCHQSEGLPVSFASAPAIFPLALLDEGHTGVALFMTLSGYLFAKLLHRNDFTFSLFLWNRFVRLAPLMILILIIVGVKEIYRGAATIELIRRYIISIFSIGSPSGPLPNGLWSIMVEWHFYLILPLLLAAFQRFGLATAVVIIVVSTSMRSIFYIEFGEVQSLAYWTLIGRIDQFVLGIAAFRYSGMIKDKHMIAAATTIGFTAYYWLFDRSGGFYMMPRYPSSSLVWIIMPAVEGLAYGLLISYYDRTFVPRNTGISWVVGLIGAYSYSIYVLHFFFISPAAEFIYYHIMDITNIYVAEAWSLLCFLLMLPVGHLSFRFIESPFLRFRKRYMQTSAEITVCSPQKIV</sequence>
<dbReference type="AlphaFoldDB" id="A0A1W6N0A0"/>
<dbReference type="STRING" id="655015.B1812_21495"/>
<evidence type="ECO:0000313" key="3">
    <source>
        <dbReference type="EMBL" id="ARN83229.1"/>
    </source>
</evidence>
<keyword evidence="1" id="KW-0812">Transmembrane</keyword>
<dbReference type="PANTHER" id="PTHR23028">
    <property type="entry name" value="ACETYLTRANSFERASE"/>
    <property type="match status" value="1"/>
</dbReference>
<dbReference type="OrthoDB" id="9796461at2"/>
<feature type="transmembrane region" description="Helical" evidence="1">
    <location>
        <begin position="147"/>
        <end position="172"/>
    </location>
</feature>
<dbReference type="Pfam" id="PF01757">
    <property type="entry name" value="Acyl_transf_3"/>
    <property type="match status" value="1"/>
</dbReference>
<name>A0A1W6N0A0_9HYPH</name>
<evidence type="ECO:0000259" key="2">
    <source>
        <dbReference type="Pfam" id="PF01757"/>
    </source>
</evidence>
<dbReference type="EMBL" id="CP019948">
    <property type="protein sequence ID" value="ARN83229.1"/>
    <property type="molecule type" value="Genomic_DNA"/>
</dbReference>
<dbReference type="KEGG" id="mbry:B1812_21495"/>
<feature type="transmembrane region" description="Helical" evidence="1">
    <location>
        <begin position="284"/>
        <end position="306"/>
    </location>
</feature>
<gene>
    <name evidence="3" type="ORF">B1812_21495</name>
</gene>
<dbReference type="Proteomes" id="UP000193978">
    <property type="component" value="Chromosome"/>
</dbReference>
<protein>
    <recommendedName>
        <fullName evidence="2">Acyltransferase 3 domain-containing protein</fullName>
    </recommendedName>
</protein>
<dbReference type="PANTHER" id="PTHR23028:SF53">
    <property type="entry name" value="ACYL_TRANSF_3 DOMAIN-CONTAINING PROTEIN"/>
    <property type="match status" value="1"/>
</dbReference>
<dbReference type="RefSeq" id="WP_085773386.1">
    <property type="nucleotide sequence ID" value="NZ_AP027149.1"/>
</dbReference>
<dbReference type="GO" id="GO:0016020">
    <property type="term" value="C:membrane"/>
    <property type="evidence" value="ECO:0007669"/>
    <property type="project" value="TreeGrafter"/>
</dbReference>
<dbReference type="GO" id="GO:0000271">
    <property type="term" value="P:polysaccharide biosynthetic process"/>
    <property type="evidence" value="ECO:0007669"/>
    <property type="project" value="TreeGrafter"/>
</dbReference>
<keyword evidence="1" id="KW-1133">Transmembrane helix</keyword>
<feature type="transmembrane region" description="Helical" evidence="1">
    <location>
        <begin position="120"/>
        <end position="141"/>
    </location>
</feature>
<reference evidence="3 4" key="1">
    <citation type="submission" date="2017-02" db="EMBL/GenBank/DDBJ databases">
        <authorList>
            <person name="Peterson S.W."/>
        </authorList>
    </citation>
    <scope>NUCLEOTIDE SEQUENCE [LARGE SCALE GENOMIC DNA]</scope>
    <source>
        <strain evidence="3 4">S285</strain>
    </source>
</reference>
<dbReference type="GO" id="GO:0016747">
    <property type="term" value="F:acyltransferase activity, transferring groups other than amino-acyl groups"/>
    <property type="evidence" value="ECO:0007669"/>
    <property type="project" value="InterPro"/>
</dbReference>
<feature type="transmembrane region" description="Helical" evidence="1">
    <location>
        <begin position="88"/>
        <end position="108"/>
    </location>
</feature>
<feature type="transmembrane region" description="Helical" evidence="1">
    <location>
        <begin position="219"/>
        <end position="236"/>
    </location>
</feature>
<feature type="transmembrane region" description="Helical" evidence="1">
    <location>
        <begin position="252"/>
        <end position="272"/>
    </location>
</feature>
<feature type="domain" description="Acyltransferase 3" evidence="2">
    <location>
        <begin position="10"/>
        <end position="333"/>
    </location>
</feature>
<evidence type="ECO:0000256" key="1">
    <source>
        <dbReference type="SAM" id="Phobius"/>
    </source>
</evidence>
<organism evidence="3 4">
    <name type="scientific">Methylocystis bryophila</name>
    <dbReference type="NCBI Taxonomy" id="655015"/>
    <lineage>
        <taxon>Bacteria</taxon>
        <taxon>Pseudomonadati</taxon>
        <taxon>Pseudomonadota</taxon>
        <taxon>Alphaproteobacteria</taxon>
        <taxon>Hyphomicrobiales</taxon>
        <taxon>Methylocystaceae</taxon>
        <taxon>Methylocystis</taxon>
    </lineage>
</organism>
<proteinExistence type="predicted"/>
<dbReference type="InterPro" id="IPR050879">
    <property type="entry name" value="Acyltransferase_3"/>
</dbReference>
<keyword evidence="4" id="KW-1185">Reference proteome</keyword>
<dbReference type="InterPro" id="IPR002656">
    <property type="entry name" value="Acyl_transf_3_dom"/>
</dbReference>
<feature type="transmembrane region" description="Helical" evidence="1">
    <location>
        <begin position="326"/>
        <end position="348"/>
    </location>
</feature>